<sequence>MAKGKTKKADGAKKKAPTAAAKAGSKKTTVRKVQDKAVELAHNPLVTEVVAAALVATAAALKNPKKAQALAASAADEIGEAGAHVAKQGSALWTLALDIARRSVDALGQEAAAPKKAKPKKKKK</sequence>
<keyword evidence="3" id="KW-1185">Reference proteome</keyword>
<dbReference type="EMBL" id="CP060697">
    <property type="protein sequence ID" value="QNM82429.1"/>
    <property type="molecule type" value="Genomic_DNA"/>
</dbReference>
<reference evidence="2 3" key="1">
    <citation type="submission" date="2020-08" db="EMBL/GenBank/DDBJ databases">
        <title>Sphingomonas sp. sand1-3 16S ribosomal RNA gene Genome sequencing and assembly.</title>
        <authorList>
            <person name="Kang M."/>
        </authorList>
    </citation>
    <scope>NUCLEOTIDE SEQUENCE [LARGE SCALE GENOMIC DNA]</scope>
    <source>
        <strain evidence="3">sand1-3</strain>
    </source>
</reference>
<organism evidence="2 3">
    <name type="scientific">Sphingomonas sabuli</name>
    <dbReference type="NCBI Taxonomy" id="2764186"/>
    <lineage>
        <taxon>Bacteria</taxon>
        <taxon>Pseudomonadati</taxon>
        <taxon>Pseudomonadota</taxon>
        <taxon>Alphaproteobacteria</taxon>
        <taxon>Sphingomonadales</taxon>
        <taxon>Sphingomonadaceae</taxon>
        <taxon>Sphingomonas</taxon>
    </lineage>
</organism>
<feature type="region of interest" description="Disordered" evidence="1">
    <location>
        <begin position="1"/>
        <end position="27"/>
    </location>
</feature>
<name>A0A7G9L1D0_9SPHN</name>
<dbReference type="Proteomes" id="UP000515861">
    <property type="component" value="Chromosome"/>
</dbReference>
<dbReference type="KEGG" id="ssau:H8M03_10485"/>
<protein>
    <submittedName>
        <fullName evidence="2">Uncharacterized protein</fullName>
    </submittedName>
</protein>
<dbReference type="AlphaFoldDB" id="A0A7G9L1D0"/>
<evidence type="ECO:0000256" key="1">
    <source>
        <dbReference type="SAM" id="MobiDB-lite"/>
    </source>
</evidence>
<proteinExistence type="predicted"/>
<evidence type="ECO:0000313" key="3">
    <source>
        <dbReference type="Proteomes" id="UP000515861"/>
    </source>
</evidence>
<gene>
    <name evidence="2" type="ORF">H8M03_10485</name>
</gene>
<evidence type="ECO:0000313" key="2">
    <source>
        <dbReference type="EMBL" id="QNM82429.1"/>
    </source>
</evidence>
<accession>A0A7G9L1D0</accession>
<dbReference type="RefSeq" id="WP_187479384.1">
    <property type="nucleotide sequence ID" value="NZ_CP060697.1"/>
</dbReference>